<dbReference type="InterPro" id="IPR028081">
    <property type="entry name" value="Leu-bd"/>
</dbReference>
<name>A0A562ZNW6_9BURK</name>
<feature type="domain" description="Leucine-binding protein" evidence="5">
    <location>
        <begin position="27"/>
        <end position="341"/>
    </location>
</feature>
<dbReference type="Proteomes" id="UP000318199">
    <property type="component" value="Unassembled WGS sequence"/>
</dbReference>
<keyword evidence="3" id="KW-0732">Signal</keyword>
<dbReference type="PANTHER" id="PTHR47235">
    <property type="entry name" value="BLR6548 PROTEIN"/>
    <property type="match status" value="1"/>
</dbReference>
<dbReference type="Gene3D" id="3.40.50.2300">
    <property type="match status" value="2"/>
</dbReference>
<keyword evidence="7" id="KW-1185">Reference proteome</keyword>
<dbReference type="EMBL" id="VOBQ01000012">
    <property type="protein sequence ID" value="TWO70260.1"/>
    <property type="molecule type" value="Genomic_DNA"/>
</dbReference>
<evidence type="ECO:0000256" key="1">
    <source>
        <dbReference type="ARBA" id="ARBA00010062"/>
    </source>
</evidence>
<accession>A0A562ZNW6</accession>
<proteinExistence type="inferred from homology"/>
<dbReference type="InterPro" id="IPR028082">
    <property type="entry name" value="Peripla_BP_I"/>
</dbReference>
<evidence type="ECO:0000256" key="3">
    <source>
        <dbReference type="ARBA" id="ARBA00022729"/>
    </source>
</evidence>
<dbReference type="PROSITE" id="PS51257">
    <property type="entry name" value="PROKAR_LIPOPROTEIN"/>
    <property type="match status" value="1"/>
</dbReference>
<dbReference type="PANTHER" id="PTHR47235:SF1">
    <property type="entry name" value="BLR6548 PROTEIN"/>
    <property type="match status" value="1"/>
</dbReference>
<keyword evidence="2" id="KW-0813">Transport</keyword>
<dbReference type="InterPro" id="IPR000709">
    <property type="entry name" value="Leu_Ile_Val-bd"/>
</dbReference>
<evidence type="ECO:0000256" key="2">
    <source>
        <dbReference type="ARBA" id="ARBA00022448"/>
    </source>
</evidence>
<sequence length="374" mass="39357">MKTPQAGLLGFCIALACAGISARELVVAQVGPLSGPLAGNGVANHQGSQACIDEANAAGGINGQPLRLIGEDDQYKPAETVRKLKEVAGREQPVAFLNLLGSANVKAVLEENVLDALRIPVVGVTPGADALRNPGSPWLFHIHANDTAQLKRILQHLATLGLRRIAVVYQDIPFGHGGMKFIEGLAPSLQMTITGRVPVASAADALRAEAEKLRATNAQAYIMVLVPNSGSSLVRDVRQLGDATPIYGMSYVPVHGILEKVGQAKALGVGLAQVTPNTFSSSTGLSRQFRAAMAKHAPAGTASTQLHLTGYLSCRVLVEALKLTPSPITPIKLQAALRRLRADFGGYVVEFSGGNEGSRYVDIGVVTRDGRLLY</sequence>
<dbReference type="OrthoDB" id="8877358at2"/>
<dbReference type="AlphaFoldDB" id="A0A562ZNW6"/>
<gene>
    <name evidence="6" type="ORF">FN976_14790</name>
</gene>
<dbReference type="SUPFAM" id="SSF53822">
    <property type="entry name" value="Periplasmic binding protein-like I"/>
    <property type="match status" value="1"/>
</dbReference>
<comment type="similarity">
    <text evidence="1">Belongs to the leucine-binding protein family.</text>
</comment>
<protein>
    <submittedName>
        <fullName evidence="6">ABC transporter substrate-binding protein</fullName>
    </submittedName>
</protein>
<organism evidence="6 7">
    <name type="scientific">Caenimonas sedimenti</name>
    <dbReference type="NCBI Taxonomy" id="2596921"/>
    <lineage>
        <taxon>Bacteria</taxon>
        <taxon>Pseudomonadati</taxon>
        <taxon>Pseudomonadota</taxon>
        <taxon>Betaproteobacteria</taxon>
        <taxon>Burkholderiales</taxon>
        <taxon>Comamonadaceae</taxon>
        <taxon>Caenimonas</taxon>
    </lineage>
</organism>
<reference evidence="6 7" key="1">
    <citation type="submission" date="2019-07" db="EMBL/GenBank/DDBJ databases">
        <title>Caenimonas sedimenti sp. nov., isolated from activated sludge.</title>
        <authorList>
            <person name="Xu J."/>
        </authorList>
    </citation>
    <scope>NUCLEOTIDE SEQUENCE [LARGE SCALE GENOMIC DNA]</scope>
    <source>
        <strain evidence="6 7">HX-9-20</strain>
    </source>
</reference>
<dbReference type="RefSeq" id="WP_145893816.1">
    <property type="nucleotide sequence ID" value="NZ_VOBQ01000012.1"/>
</dbReference>
<evidence type="ECO:0000313" key="6">
    <source>
        <dbReference type="EMBL" id="TWO70260.1"/>
    </source>
</evidence>
<keyword evidence="4" id="KW-0029">Amino-acid transport</keyword>
<evidence type="ECO:0000259" key="5">
    <source>
        <dbReference type="Pfam" id="PF13458"/>
    </source>
</evidence>
<evidence type="ECO:0000313" key="7">
    <source>
        <dbReference type="Proteomes" id="UP000318199"/>
    </source>
</evidence>
<evidence type="ECO:0000256" key="4">
    <source>
        <dbReference type="ARBA" id="ARBA00022970"/>
    </source>
</evidence>
<dbReference type="PRINTS" id="PR00337">
    <property type="entry name" value="LEUILEVALBP"/>
</dbReference>
<dbReference type="Pfam" id="PF13458">
    <property type="entry name" value="Peripla_BP_6"/>
    <property type="match status" value="1"/>
</dbReference>
<dbReference type="GO" id="GO:0006865">
    <property type="term" value="P:amino acid transport"/>
    <property type="evidence" value="ECO:0007669"/>
    <property type="project" value="UniProtKB-KW"/>
</dbReference>
<comment type="caution">
    <text evidence="6">The sequence shown here is derived from an EMBL/GenBank/DDBJ whole genome shotgun (WGS) entry which is preliminary data.</text>
</comment>
<dbReference type="CDD" id="cd06326">
    <property type="entry name" value="PBP1_ABC_ligand_binding-like"/>
    <property type="match status" value="1"/>
</dbReference>